<keyword evidence="7" id="KW-0234">DNA repair</keyword>
<name>A0A9D7FHI0_9RHOO</name>
<sequence>MPRHIGHAYQALVAAPGFCIGVRCDDYEIHALDYLEPCAEVLPKNALATEAVRQLRAYLADPGFSFALPLRPSGTAFQRRVWEQIATIPTHQTRTYGEVAKALHNAPRAVGQACGANPFPLVVPCHRVIATGGGLGGFARHGGGFMLDVKRWLLAHEAC</sequence>
<dbReference type="PANTHER" id="PTHR10815:SF13">
    <property type="entry name" value="METHYLATED-DNA--PROTEIN-CYSTEINE METHYLTRANSFERASE"/>
    <property type="match status" value="1"/>
</dbReference>
<dbReference type="SUPFAM" id="SSF46767">
    <property type="entry name" value="Methylated DNA-protein cysteine methyltransferase, C-terminal domain"/>
    <property type="match status" value="1"/>
</dbReference>
<dbReference type="Gene3D" id="1.10.10.10">
    <property type="entry name" value="Winged helix-like DNA-binding domain superfamily/Winged helix DNA-binding domain"/>
    <property type="match status" value="1"/>
</dbReference>
<feature type="domain" description="Methylated-DNA-[protein]-cysteine S-methyltransferase DNA binding" evidence="9">
    <location>
        <begin position="76"/>
        <end position="158"/>
    </location>
</feature>
<dbReference type="GO" id="GO:0006281">
    <property type="term" value="P:DNA repair"/>
    <property type="evidence" value="ECO:0007669"/>
    <property type="project" value="UniProtKB-KW"/>
</dbReference>
<dbReference type="Proteomes" id="UP000886602">
    <property type="component" value="Unassembled WGS sequence"/>
</dbReference>
<dbReference type="InterPro" id="IPR001497">
    <property type="entry name" value="MethylDNA_cys_MeTrfase_AS"/>
</dbReference>
<reference evidence="10" key="1">
    <citation type="submission" date="2020-10" db="EMBL/GenBank/DDBJ databases">
        <title>Connecting structure to function with the recovery of over 1000 high-quality activated sludge metagenome-assembled genomes encoding full-length rRNA genes using long-read sequencing.</title>
        <authorList>
            <person name="Singleton C.M."/>
            <person name="Petriglieri F."/>
            <person name="Kristensen J.M."/>
            <person name="Kirkegaard R.H."/>
            <person name="Michaelsen T.Y."/>
            <person name="Andersen M.H."/>
            <person name="Karst S.M."/>
            <person name="Dueholm M.S."/>
            <person name="Nielsen P.H."/>
            <person name="Albertsen M."/>
        </authorList>
    </citation>
    <scope>NUCLEOTIDE SEQUENCE</scope>
    <source>
        <strain evidence="10">EsbW_18-Q3-R4-48_MAXAC.044</strain>
    </source>
</reference>
<keyword evidence="6" id="KW-0227">DNA damage</keyword>
<proteinExistence type="inferred from homology"/>
<dbReference type="CDD" id="cd06445">
    <property type="entry name" value="ATase"/>
    <property type="match status" value="1"/>
</dbReference>
<dbReference type="Pfam" id="PF01035">
    <property type="entry name" value="DNA_binding_1"/>
    <property type="match status" value="1"/>
</dbReference>
<dbReference type="SUPFAM" id="SSF53155">
    <property type="entry name" value="Methylated DNA-protein cysteine methyltransferase domain"/>
    <property type="match status" value="1"/>
</dbReference>
<evidence type="ECO:0000256" key="7">
    <source>
        <dbReference type="ARBA" id="ARBA00023204"/>
    </source>
</evidence>
<evidence type="ECO:0000313" key="10">
    <source>
        <dbReference type="EMBL" id="MBK7424349.1"/>
    </source>
</evidence>
<accession>A0A9D7FHI0</accession>
<comment type="catalytic activity">
    <reaction evidence="1">
        <text>a 4-O-methyl-thymidine in DNA + L-cysteinyl-[protein] = a thymidine in DNA + S-methyl-L-cysteinyl-[protein]</text>
        <dbReference type="Rhea" id="RHEA:53428"/>
        <dbReference type="Rhea" id="RHEA-COMP:10131"/>
        <dbReference type="Rhea" id="RHEA-COMP:10132"/>
        <dbReference type="Rhea" id="RHEA-COMP:13555"/>
        <dbReference type="Rhea" id="RHEA-COMP:13556"/>
        <dbReference type="ChEBI" id="CHEBI:29950"/>
        <dbReference type="ChEBI" id="CHEBI:82612"/>
        <dbReference type="ChEBI" id="CHEBI:137386"/>
        <dbReference type="ChEBI" id="CHEBI:137387"/>
        <dbReference type="EC" id="2.1.1.63"/>
    </reaction>
</comment>
<dbReference type="GO" id="GO:0032259">
    <property type="term" value="P:methylation"/>
    <property type="evidence" value="ECO:0007669"/>
    <property type="project" value="UniProtKB-KW"/>
</dbReference>
<dbReference type="PANTHER" id="PTHR10815">
    <property type="entry name" value="METHYLATED-DNA--PROTEIN-CYSTEINE METHYLTRANSFERASE"/>
    <property type="match status" value="1"/>
</dbReference>
<organism evidence="10 11">
    <name type="scientific">Candidatus Propionivibrio dominans</name>
    <dbReference type="NCBI Taxonomy" id="2954373"/>
    <lineage>
        <taxon>Bacteria</taxon>
        <taxon>Pseudomonadati</taxon>
        <taxon>Pseudomonadota</taxon>
        <taxon>Betaproteobacteria</taxon>
        <taxon>Rhodocyclales</taxon>
        <taxon>Rhodocyclaceae</taxon>
        <taxon>Propionivibrio</taxon>
    </lineage>
</organism>
<dbReference type="GO" id="GO:0003908">
    <property type="term" value="F:methylated-DNA-[protein]-cysteine S-methyltransferase activity"/>
    <property type="evidence" value="ECO:0007669"/>
    <property type="project" value="UniProtKB-EC"/>
</dbReference>
<keyword evidence="4" id="KW-0489">Methyltransferase</keyword>
<dbReference type="InterPro" id="IPR014048">
    <property type="entry name" value="MethylDNA_cys_MeTrfase_DNA-bd"/>
</dbReference>
<evidence type="ECO:0000256" key="5">
    <source>
        <dbReference type="ARBA" id="ARBA00022679"/>
    </source>
</evidence>
<protein>
    <recommendedName>
        <fullName evidence="3">methylated-DNA--[protein]-cysteine S-methyltransferase</fullName>
        <ecNumber evidence="3">2.1.1.63</ecNumber>
    </recommendedName>
</protein>
<comment type="catalytic activity">
    <reaction evidence="8">
        <text>a 6-O-methyl-2'-deoxyguanosine in DNA + L-cysteinyl-[protein] = S-methyl-L-cysteinyl-[protein] + a 2'-deoxyguanosine in DNA</text>
        <dbReference type="Rhea" id="RHEA:24000"/>
        <dbReference type="Rhea" id="RHEA-COMP:10131"/>
        <dbReference type="Rhea" id="RHEA-COMP:10132"/>
        <dbReference type="Rhea" id="RHEA-COMP:11367"/>
        <dbReference type="Rhea" id="RHEA-COMP:11368"/>
        <dbReference type="ChEBI" id="CHEBI:29950"/>
        <dbReference type="ChEBI" id="CHEBI:82612"/>
        <dbReference type="ChEBI" id="CHEBI:85445"/>
        <dbReference type="ChEBI" id="CHEBI:85448"/>
        <dbReference type="EC" id="2.1.1.63"/>
    </reaction>
</comment>
<evidence type="ECO:0000256" key="1">
    <source>
        <dbReference type="ARBA" id="ARBA00001286"/>
    </source>
</evidence>
<dbReference type="EMBL" id="JADJNC010000028">
    <property type="protein sequence ID" value="MBK7424349.1"/>
    <property type="molecule type" value="Genomic_DNA"/>
</dbReference>
<dbReference type="InterPro" id="IPR036631">
    <property type="entry name" value="MGMT_N_sf"/>
</dbReference>
<gene>
    <name evidence="10" type="ORF">IPJ48_15405</name>
</gene>
<dbReference type="EC" id="2.1.1.63" evidence="3"/>
<dbReference type="PROSITE" id="PS00374">
    <property type="entry name" value="MGMT"/>
    <property type="match status" value="1"/>
</dbReference>
<evidence type="ECO:0000313" key="11">
    <source>
        <dbReference type="Proteomes" id="UP000886602"/>
    </source>
</evidence>
<comment type="similarity">
    <text evidence="2">Belongs to the MGMT family.</text>
</comment>
<keyword evidence="5" id="KW-0808">Transferase</keyword>
<dbReference type="NCBIfam" id="TIGR00589">
    <property type="entry name" value="ogt"/>
    <property type="match status" value="1"/>
</dbReference>
<evidence type="ECO:0000256" key="2">
    <source>
        <dbReference type="ARBA" id="ARBA00008711"/>
    </source>
</evidence>
<comment type="caution">
    <text evidence="10">The sequence shown here is derived from an EMBL/GenBank/DDBJ whole genome shotgun (WGS) entry which is preliminary data.</text>
</comment>
<evidence type="ECO:0000256" key="3">
    <source>
        <dbReference type="ARBA" id="ARBA00011918"/>
    </source>
</evidence>
<dbReference type="FunFam" id="1.10.10.10:FF:000214">
    <property type="entry name" value="Methylated-DNA--protein-cysteine methyltransferase"/>
    <property type="match status" value="1"/>
</dbReference>
<evidence type="ECO:0000256" key="6">
    <source>
        <dbReference type="ARBA" id="ARBA00022763"/>
    </source>
</evidence>
<evidence type="ECO:0000259" key="9">
    <source>
        <dbReference type="Pfam" id="PF01035"/>
    </source>
</evidence>
<dbReference type="AlphaFoldDB" id="A0A9D7FHI0"/>
<evidence type="ECO:0000256" key="4">
    <source>
        <dbReference type="ARBA" id="ARBA00022603"/>
    </source>
</evidence>
<evidence type="ECO:0000256" key="8">
    <source>
        <dbReference type="ARBA" id="ARBA00049348"/>
    </source>
</evidence>
<dbReference type="InterPro" id="IPR036217">
    <property type="entry name" value="MethylDNA_cys_MeTrfase_DNAb"/>
</dbReference>
<dbReference type="InterPro" id="IPR036388">
    <property type="entry name" value="WH-like_DNA-bd_sf"/>
</dbReference>